<dbReference type="GO" id="GO:0009737">
    <property type="term" value="P:response to abscisic acid"/>
    <property type="evidence" value="ECO:0007669"/>
    <property type="project" value="UniProtKB-ARBA"/>
</dbReference>
<keyword evidence="7" id="KW-1133">Transmembrane helix</keyword>
<evidence type="ECO:0000256" key="16">
    <source>
        <dbReference type="RuleBase" id="RU000461"/>
    </source>
</evidence>
<feature type="chain" id="PRO_5042231611" description="(+)-abscisic acid 8'-hydroxylase" evidence="17">
    <location>
        <begin position="28"/>
        <end position="467"/>
    </location>
</feature>
<dbReference type="InterPro" id="IPR017972">
    <property type="entry name" value="Cyt_P450_CS"/>
</dbReference>
<comment type="subcellular location">
    <subcellularLocation>
        <location evidence="2">Membrane</location>
        <topology evidence="2">Single-pass membrane protein</topology>
    </subcellularLocation>
</comment>
<dbReference type="GO" id="GO:0016125">
    <property type="term" value="P:sterol metabolic process"/>
    <property type="evidence" value="ECO:0007669"/>
    <property type="project" value="TreeGrafter"/>
</dbReference>
<keyword evidence="5" id="KW-0812">Transmembrane</keyword>
<evidence type="ECO:0000256" key="17">
    <source>
        <dbReference type="SAM" id="SignalP"/>
    </source>
</evidence>
<evidence type="ECO:0000256" key="11">
    <source>
        <dbReference type="ARBA" id="ARBA00023136"/>
    </source>
</evidence>
<dbReference type="EMBL" id="JAUHHV010000001">
    <property type="protein sequence ID" value="KAK1437081.1"/>
    <property type="molecule type" value="Genomic_DNA"/>
</dbReference>
<dbReference type="PANTHER" id="PTHR24286:SF286">
    <property type="entry name" value="CYTOCHROME P450-RELATED"/>
    <property type="match status" value="1"/>
</dbReference>
<dbReference type="FunFam" id="1.10.630.10:FF:000014">
    <property type="entry name" value="Abscisic acid 8"/>
    <property type="match status" value="1"/>
</dbReference>
<evidence type="ECO:0000313" key="19">
    <source>
        <dbReference type="Proteomes" id="UP001229421"/>
    </source>
</evidence>
<evidence type="ECO:0000256" key="15">
    <source>
        <dbReference type="PIRSR" id="PIRSR602401-1"/>
    </source>
</evidence>
<accession>A0AAD8LDJ8</accession>
<evidence type="ECO:0000256" key="6">
    <source>
        <dbReference type="ARBA" id="ARBA00022723"/>
    </source>
</evidence>
<keyword evidence="6 15" id="KW-0479">Metal-binding</keyword>
<dbReference type="Proteomes" id="UP001229421">
    <property type="component" value="Unassembled WGS sequence"/>
</dbReference>
<dbReference type="GO" id="GO:0020037">
    <property type="term" value="F:heme binding"/>
    <property type="evidence" value="ECO:0007669"/>
    <property type="project" value="InterPro"/>
</dbReference>
<dbReference type="InterPro" id="IPR036396">
    <property type="entry name" value="Cyt_P450_sf"/>
</dbReference>
<evidence type="ECO:0000256" key="2">
    <source>
        <dbReference type="ARBA" id="ARBA00004167"/>
    </source>
</evidence>
<comment type="catalytic activity">
    <reaction evidence="12">
        <text>2-cis-(+)-abscisate + reduced [NADPH--hemoprotein reductase] + O2 = (+)-8'-hydroxyabscisate + oxidized [NADPH--hemoprotein reductase] + H2O + H(+)</text>
        <dbReference type="Rhea" id="RHEA:12897"/>
        <dbReference type="Rhea" id="RHEA-COMP:11964"/>
        <dbReference type="Rhea" id="RHEA-COMP:11965"/>
        <dbReference type="ChEBI" id="CHEBI:15377"/>
        <dbReference type="ChEBI" id="CHEBI:15378"/>
        <dbReference type="ChEBI" id="CHEBI:15379"/>
        <dbReference type="ChEBI" id="CHEBI:37569"/>
        <dbReference type="ChEBI" id="CHEBI:57618"/>
        <dbReference type="ChEBI" id="CHEBI:58210"/>
        <dbReference type="ChEBI" id="CHEBI:58490"/>
        <dbReference type="EC" id="1.14.14.137"/>
    </reaction>
</comment>
<keyword evidence="10 16" id="KW-0503">Monooxygenase</keyword>
<evidence type="ECO:0000313" key="18">
    <source>
        <dbReference type="EMBL" id="KAK1437081.1"/>
    </source>
</evidence>
<dbReference type="SUPFAM" id="SSF48264">
    <property type="entry name" value="Cytochrome P450"/>
    <property type="match status" value="1"/>
</dbReference>
<dbReference type="EC" id="1.14.14.137" evidence="14"/>
<evidence type="ECO:0000256" key="8">
    <source>
        <dbReference type="ARBA" id="ARBA00023002"/>
    </source>
</evidence>
<reference evidence="18" key="1">
    <citation type="journal article" date="2023" name="bioRxiv">
        <title>Improved chromosome-level genome assembly for marigold (Tagetes erecta).</title>
        <authorList>
            <person name="Jiang F."/>
            <person name="Yuan L."/>
            <person name="Wang S."/>
            <person name="Wang H."/>
            <person name="Xu D."/>
            <person name="Wang A."/>
            <person name="Fan W."/>
        </authorList>
    </citation>
    <scope>NUCLEOTIDE SEQUENCE</scope>
    <source>
        <strain evidence="18">WSJ</strain>
        <tissue evidence="18">Leaf</tissue>
    </source>
</reference>
<dbReference type="Gene3D" id="1.10.630.10">
    <property type="entry name" value="Cytochrome P450"/>
    <property type="match status" value="1"/>
</dbReference>
<dbReference type="GO" id="GO:0046345">
    <property type="term" value="P:abscisic acid catabolic process"/>
    <property type="evidence" value="ECO:0007669"/>
    <property type="project" value="UniProtKB-ARBA"/>
</dbReference>
<evidence type="ECO:0000256" key="12">
    <source>
        <dbReference type="ARBA" id="ARBA00050609"/>
    </source>
</evidence>
<evidence type="ECO:0000256" key="4">
    <source>
        <dbReference type="ARBA" id="ARBA00022617"/>
    </source>
</evidence>
<evidence type="ECO:0000256" key="14">
    <source>
        <dbReference type="ARBA" id="ARBA00066338"/>
    </source>
</evidence>
<feature type="binding site" description="axial binding residue" evidence="15">
    <location>
        <position position="416"/>
    </location>
    <ligand>
        <name>heme</name>
        <dbReference type="ChEBI" id="CHEBI:30413"/>
    </ligand>
    <ligandPart>
        <name>Fe</name>
        <dbReference type="ChEBI" id="CHEBI:18248"/>
    </ligandPart>
</feature>
<dbReference type="PANTHER" id="PTHR24286">
    <property type="entry name" value="CYTOCHROME P450 26"/>
    <property type="match status" value="1"/>
</dbReference>
<gene>
    <name evidence="18" type="ORF">QVD17_02866</name>
</gene>
<evidence type="ECO:0000256" key="7">
    <source>
        <dbReference type="ARBA" id="ARBA00022989"/>
    </source>
</evidence>
<comment type="caution">
    <text evidence="18">The sequence shown here is derived from an EMBL/GenBank/DDBJ whole genome shotgun (WGS) entry which is preliminary data.</text>
</comment>
<dbReference type="PROSITE" id="PS00086">
    <property type="entry name" value="CYTOCHROME_P450"/>
    <property type="match status" value="1"/>
</dbReference>
<feature type="signal peptide" evidence="17">
    <location>
        <begin position="1"/>
        <end position="27"/>
    </location>
</feature>
<keyword evidence="17" id="KW-0732">Signal</keyword>
<evidence type="ECO:0000256" key="1">
    <source>
        <dbReference type="ARBA" id="ARBA00001971"/>
    </source>
</evidence>
<comment type="pathway">
    <text evidence="13">Plant hormone degradation; abscisic acid degradation.</text>
</comment>
<evidence type="ECO:0000256" key="3">
    <source>
        <dbReference type="ARBA" id="ARBA00010617"/>
    </source>
</evidence>
<evidence type="ECO:0000256" key="10">
    <source>
        <dbReference type="ARBA" id="ARBA00023033"/>
    </source>
</evidence>
<keyword evidence="9 15" id="KW-0408">Iron</keyword>
<proteinExistence type="inferred from homology"/>
<dbReference type="Pfam" id="PF00067">
    <property type="entry name" value="p450"/>
    <property type="match status" value="1"/>
</dbReference>
<keyword evidence="11" id="KW-0472">Membrane</keyword>
<organism evidence="18 19">
    <name type="scientific">Tagetes erecta</name>
    <name type="common">African marigold</name>
    <dbReference type="NCBI Taxonomy" id="13708"/>
    <lineage>
        <taxon>Eukaryota</taxon>
        <taxon>Viridiplantae</taxon>
        <taxon>Streptophyta</taxon>
        <taxon>Embryophyta</taxon>
        <taxon>Tracheophyta</taxon>
        <taxon>Spermatophyta</taxon>
        <taxon>Magnoliopsida</taxon>
        <taxon>eudicotyledons</taxon>
        <taxon>Gunneridae</taxon>
        <taxon>Pentapetalae</taxon>
        <taxon>asterids</taxon>
        <taxon>campanulids</taxon>
        <taxon>Asterales</taxon>
        <taxon>Asteraceae</taxon>
        <taxon>Asteroideae</taxon>
        <taxon>Heliantheae alliance</taxon>
        <taxon>Tageteae</taxon>
        <taxon>Tagetes</taxon>
    </lineage>
</organism>
<evidence type="ECO:0000256" key="13">
    <source>
        <dbReference type="ARBA" id="ARBA00060633"/>
    </source>
</evidence>
<dbReference type="AlphaFoldDB" id="A0AAD8LDJ8"/>
<dbReference type="GO" id="GO:0009414">
    <property type="term" value="P:response to water deprivation"/>
    <property type="evidence" value="ECO:0007669"/>
    <property type="project" value="UniProtKB-ARBA"/>
</dbReference>
<comment type="cofactor">
    <cofactor evidence="1 15">
        <name>heme</name>
        <dbReference type="ChEBI" id="CHEBI:30413"/>
    </cofactor>
</comment>
<dbReference type="GO" id="GO:0010295">
    <property type="term" value="F:(+)-abscisic acid 8'-hydroxylase activity"/>
    <property type="evidence" value="ECO:0007669"/>
    <property type="project" value="UniProtKB-EC"/>
</dbReference>
<dbReference type="InterPro" id="IPR001128">
    <property type="entry name" value="Cyt_P450"/>
</dbReference>
<dbReference type="PRINTS" id="PR00463">
    <property type="entry name" value="EP450I"/>
</dbReference>
<comment type="similarity">
    <text evidence="3 16">Belongs to the cytochrome P450 family.</text>
</comment>
<keyword evidence="4 15" id="KW-0349">Heme</keyword>
<dbReference type="CDD" id="cd11043">
    <property type="entry name" value="CYP90-like"/>
    <property type="match status" value="1"/>
</dbReference>
<dbReference type="PRINTS" id="PR00385">
    <property type="entry name" value="P450"/>
</dbReference>
<dbReference type="GO" id="GO:0016020">
    <property type="term" value="C:membrane"/>
    <property type="evidence" value="ECO:0007669"/>
    <property type="project" value="UniProtKB-SubCell"/>
</dbReference>
<dbReference type="GO" id="GO:0005506">
    <property type="term" value="F:iron ion binding"/>
    <property type="evidence" value="ECO:0007669"/>
    <property type="project" value="InterPro"/>
</dbReference>
<evidence type="ECO:0000256" key="5">
    <source>
        <dbReference type="ARBA" id="ARBA00022692"/>
    </source>
</evidence>
<keyword evidence="19" id="KW-1185">Reference proteome</keyword>
<name>A0AAD8LDJ8_TARER</name>
<keyword evidence="8 16" id="KW-0560">Oxidoreductase</keyword>
<sequence length="467" mass="53490">MFALILPFLPFLFLMMIACNLIRRSREVPTIGHPRLPPGSMGWPYVGETLGLYTQNPNTFFSNRQKRYGKIFKSHILGCPCVMISSPEIAKIILTQSHLFKPTYPISKEMMLGPQAIFFQQGSYHSHLKKLIQSSFLPSAIKGMVHKIEDIVLDLIASWDQHTNTINTLHEMKKYSYEVAMISVFGKEVEVNEIEGLKSLYNCIEKGYNSMPLNLLGTSFNKAMKARKLLNERLRKMIENRREIVEYGGGLLGVLLGLKEQDQLSDEQIADNIIGVIFAAHDTTASVLTWLLKYLHDYPHLLDAVKVEQEEIRCKRMETKRGITWEDTRHMPVTTRVIQETLRTASILSFLFREAVEDVELEGYLIPRGWKVLPLFRTIHYSSEFFPDPDKFDPSRFEVAPRASTYMPFGNGAHSCPGSELAKVEMLILIHHLTASYRWEVIGENNGIEYVPFPVPKHGLPIKLHRI</sequence>
<dbReference type="InterPro" id="IPR002401">
    <property type="entry name" value="Cyt_P450_E_grp-I"/>
</dbReference>
<protein>
    <recommendedName>
        <fullName evidence="14">(+)-abscisic acid 8'-hydroxylase</fullName>
        <ecNumber evidence="14">1.14.14.137</ecNumber>
    </recommendedName>
</protein>
<evidence type="ECO:0000256" key="9">
    <source>
        <dbReference type="ARBA" id="ARBA00023004"/>
    </source>
</evidence>